<dbReference type="PROSITE" id="PS50157">
    <property type="entry name" value="ZINC_FINGER_C2H2_2"/>
    <property type="match status" value="2"/>
</dbReference>
<dbReference type="PANTHER" id="PTHR12703:SF4">
    <property type="entry name" value="TRANSMEMBRANE PROTEIN 33"/>
    <property type="match status" value="1"/>
</dbReference>
<keyword evidence="6" id="KW-0479">Metal-binding</keyword>
<evidence type="ECO:0000256" key="2">
    <source>
        <dbReference type="ARBA" id="ARBA00007322"/>
    </source>
</evidence>
<keyword evidence="6" id="KW-0863">Zinc-finger</keyword>
<feature type="compositionally biased region" description="Pro residues" evidence="7">
    <location>
        <begin position="909"/>
        <end position="924"/>
    </location>
</feature>
<dbReference type="GO" id="GO:0008270">
    <property type="term" value="F:zinc ion binding"/>
    <property type="evidence" value="ECO:0007669"/>
    <property type="project" value="UniProtKB-KW"/>
</dbReference>
<feature type="compositionally biased region" description="Polar residues" evidence="7">
    <location>
        <begin position="371"/>
        <end position="388"/>
    </location>
</feature>
<evidence type="ECO:0000313" key="11">
    <source>
        <dbReference type="Proteomes" id="UP000274504"/>
    </source>
</evidence>
<dbReference type="AlphaFoldDB" id="A0A0R3SXY7"/>
<keyword evidence="3 8" id="KW-0812">Transmembrane</keyword>
<feature type="compositionally biased region" description="Polar residues" evidence="7">
    <location>
        <begin position="524"/>
        <end position="539"/>
    </location>
</feature>
<sequence>MSASATDQSVRAFLMSNWPNTLTYVTRIITIFSCIFYFLGSFFGNLYSWYQRALIANAATSALRLHQRIGQQGGQIRLSQESIRTIVSEDSLHYLLYSMMFLWSPPVTVALVPIFCFAFLHCLGFTKNLLTSYGNQFTPLPVWVTRVLNSISKIQSHNENVLRIIAVHEVILMVVTIVLAFSGRIIFLAFFYYHFLRLRYTSRRNPYCRLVFSELRVAFTQLSNHPNYFSMAHNGPIGNSGFRNERARYASNREDKVQISEHRQISQYSGSSFGPTIKRPANDEFDMTYQPAFKKEKVQAGCSHSDKMLLIEKSQPGYLSPTKGKEACAKSPKISQSAIQRSGTSVSNFSTDSDIQEITGLSIDPKPSGSCPDSQIDAKSTSSSDVQSTKRSPYICDICKSIFQTKQKWKNHMDTHDSSKRYQCSAPGCGRSFTSQKYLDNHKADHFCRGLECIICGFVGKNKIDIKGHFKQCHLRDIERNSFTAEWNDVKDIFERNIQEILGGHPVQSPINYNLFESITANGNGEQFSPDGTNSTMSVPSFRESGGLSGNGTANLTSPPPPLSTGTNSVSPSRNSCSSGFIQNPPPSDFLEPQFPSVIEQPPQQFNSAMRLDQPHLTRSPNGMSPYPLDVSSLFNQSSNVFFSVCLKMDPTIHPRPQIFHRRYKMLSMTTGRHNLIRSRILLLLTISQTPRLGNRVMVSQYCLQYVEVFTLGMYVYNVTTWMYQMPQEPQSHQYHATPNSASTQPPQALMSYRYSNNNIVRQQSLNTSYQEESSFNCQQQVLPRNGYQQTQPNSNQYPRSYYQNYCQQEYYPQQNHPHLQTYYQQTLQRQKVMNTQSRAQHPQMMRAVDEVSTSYQSIAQQQPQQIYNVGPQQQQVVDQHFTTSWPYSNTEYYNHQPQPNAHSGDFQPTPPATTVPQFPPTEY</sequence>
<dbReference type="InterPro" id="IPR013087">
    <property type="entry name" value="Znf_C2H2_type"/>
</dbReference>
<feature type="region of interest" description="Disordered" evidence="7">
    <location>
        <begin position="524"/>
        <end position="579"/>
    </location>
</feature>
<dbReference type="InterPro" id="IPR005344">
    <property type="entry name" value="TMEM33/Pom33"/>
</dbReference>
<evidence type="ECO:0000256" key="5">
    <source>
        <dbReference type="ARBA" id="ARBA00023136"/>
    </source>
</evidence>
<dbReference type="GO" id="GO:0071786">
    <property type="term" value="P:endoplasmic reticulum tubular network organization"/>
    <property type="evidence" value="ECO:0007669"/>
    <property type="project" value="TreeGrafter"/>
</dbReference>
<feature type="compositionally biased region" description="Polar residues" evidence="7">
    <location>
        <begin position="333"/>
        <end position="353"/>
    </location>
</feature>
<feature type="compositionally biased region" description="Polar residues" evidence="7">
    <location>
        <begin position="889"/>
        <end position="902"/>
    </location>
</feature>
<dbReference type="SMART" id="SM00355">
    <property type="entry name" value="ZnF_C2H2"/>
    <property type="match status" value="3"/>
</dbReference>
<evidence type="ECO:0000256" key="7">
    <source>
        <dbReference type="SAM" id="MobiDB-lite"/>
    </source>
</evidence>
<feature type="transmembrane region" description="Helical" evidence="8">
    <location>
        <begin position="94"/>
        <end position="120"/>
    </location>
</feature>
<evidence type="ECO:0000313" key="12">
    <source>
        <dbReference type="WBParaSite" id="HDID_0001063201-mRNA-1"/>
    </source>
</evidence>
<feature type="region of interest" description="Disordered" evidence="7">
    <location>
        <begin position="321"/>
        <end position="388"/>
    </location>
</feature>
<name>A0A0R3SXY7_HYMDI</name>
<dbReference type="OrthoDB" id="5581259at2759"/>
<dbReference type="WBParaSite" id="HDID_0001063201-mRNA-1">
    <property type="protein sequence ID" value="HDID_0001063201-mRNA-1"/>
    <property type="gene ID" value="HDID_0001063201"/>
</dbReference>
<feature type="transmembrane region" description="Helical" evidence="8">
    <location>
        <begin position="170"/>
        <end position="195"/>
    </location>
</feature>
<feature type="domain" description="C2H2-type" evidence="9">
    <location>
        <begin position="422"/>
        <end position="446"/>
    </location>
</feature>
<dbReference type="PROSITE" id="PS00028">
    <property type="entry name" value="ZINC_FINGER_C2H2_1"/>
    <property type="match status" value="2"/>
</dbReference>
<dbReference type="Gene3D" id="3.30.160.60">
    <property type="entry name" value="Classic Zinc Finger"/>
    <property type="match status" value="1"/>
</dbReference>
<dbReference type="EMBL" id="UYSG01011805">
    <property type="protein sequence ID" value="VDL63673.1"/>
    <property type="molecule type" value="Genomic_DNA"/>
</dbReference>
<evidence type="ECO:0000256" key="1">
    <source>
        <dbReference type="ARBA" id="ARBA00004141"/>
    </source>
</evidence>
<evidence type="ECO:0000259" key="9">
    <source>
        <dbReference type="PROSITE" id="PS50157"/>
    </source>
</evidence>
<dbReference type="GO" id="GO:0061024">
    <property type="term" value="P:membrane organization"/>
    <property type="evidence" value="ECO:0007669"/>
    <property type="project" value="TreeGrafter"/>
</dbReference>
<dbReference type="GO" id="GO:0005783">
    <property type="term" value="C:endoplasmic reticulum"/>
    <property type="evidence" value="ECO:0007669"/>
    <property type="project" value="TreeGrafter"/>
</dbReference>
<evidence type="ECO:0000256" key="3">
    <source>
        <dbReference type="ARBA" id="ARBA00022692"/>
    </source>
</evidence>
<organism evidence="12">
    <name type="scientific">Hymenolepis diminuta</name>
    <name type="common">Rat tapeworm</name>
    <dbReference type="NCBI Taxonomy" id="6216"/>
    <lineage>
        <taxon>Eukaryota</taxon>
        <taxon>Metazoa</taxon>
        <taxon>Spiralia</taxon>
        <taxon>Lophotrochozoa</taxon>
        <taxon>Platyhelminthes</taxon>
        <taxon>Cestoda</taxon>
        <taxon>Eucestoda</taxon>
        <taxon>Cyclophyllidea</taxon>
        <taxon>Hymenolepididae</taxon>
        <taxon>Hymenolepis</taxon>
    </lineage>
</organism>
<feature type="domain" description="C2H2-type" evidence="9">
    <location>
        <begin position="394"/>
        <end position="421"/>
    </location>
</feature>
<dbReference type="Pfam" id="PF03661">
    <property type="entry name" value="TMEM33_Pom33"/>
    <property type="match status" value="1"/>
</dbReference>
<feature type="region of interest" description="Disordered" evidence="7">
    <location>
        <begin position="889"/>
        <end position="924"/>
    </location>
</feature>
<keyword evidence="4 8" id="KW-1133">Transmembrane helix</keyword>
<comment type="similarity">
    <text evidence="2">Belongs to the PER33/POM33 family.</text>
</comment>
<feature type="transmembrane region" description="Helical" evidence="8">
    <location>
        <begin position="24"/>
        <end position="47"/>
    </location>
</feature>
<gene>
    <name evidence="10" type="ORF">HDID_LOCUS10630</name>
</gene>
<protein>
    <submittedName>
        <fullName evidence="12">C2H2-type domain-containing protein</fullName>
    </submittedName>
</protein>
<dbReference type="STRING" id="6216.A0A0R3SXY7"/>
<reference evidence="10 11" key="2">
    <citation type="submission" date="2018-11" db="EMBL/GenBank/DDBJ databases">
        <authorList>
            <consortium name="Pathogen Informatics"/>
        </authorList>
    </citation>
    <scope>NUCLEOTIDE SEQUENCE [LARGE SCALE GENOMIC DNA]</scope>
</reference>
<evidence type="ECO:0000313" key="10">
    <source>
        <dbReference type="EMBL" id="VDL63673.1"/>
    </source>
</evidence>
<dbReference type="Proteomes" id="UP000274504">
    <property type="component" value="Unassembled WGS sequence"/>
</dbReference>
<keyword evidence="6" id="KW-0862">Zinc</keyword>
<evidence type="ECO:0000256" key="4">
    <source>
        <dbReference type="ARBA" id="ARBA00022989"/>
    </source>
</evidence>
<dbReference type="PANTHER" id="PTHR12703">
    <property type="entry name" value="TRANSMEMBRANE PROTEIN 33"/>
    <property type="match status" value="1"/>
</dbReference>
<reference evidence="12" key="1">
    <citation type="submission" date="2017-02" db="UniProtKB">
        <authorList>
            <consortium name="WormBaseParasite"/>
        </authorList>
    </citation>
    <scope>IDENTIFICATION</scope>
</reference>
<dbReference type="InterPro" id="IPR051645">
    <property type="entry name" value="PER33/POM33_regulator"/>
</dbReference>
<dbReference type="GO" id="GO:0016020">
    <property type="term" value="C:membrane"/>
    <property type="evidence" value="ECO:0007669"/>
    <property type="project" value="UniProtKB-SubCell"/>
</dbReference>
<evidence type="ECO:0000256" key="6">
    <source>
        <dbReference type="PROSITE-ProRule" id="PRU00042"/>
    </source>
</evidence>
<proteinExistence type="inferred from homology"/>
<dbReference type="InterPro" id="IPR036236">
    <property type="entry name" value="Znf_C2H2_sf"/>
</dbReference>
<dbReference type="SUPFAM" id="SSF57667">
    <property type="entry name" value="beta-beta-alpha zinc fingers"/>
    <property type="match status" value="1"/>
</dbReference>
<evidence type="ECO:0000256" key="8">
    <source>
        <dbReference type="SAM" id="Phobius"/>
    </source>
</evidence>
<feature type="compositionally biased region" description="Low complexity" evidence="7">
    <location>
        <begin position="569"/>
        <end position="579"/>
    </location>
</feature>
<keyword evidence="5 8" id="KW-0472">Membrane</keyword>
<accession>A0A0R3SXY7</accession>
<comment type="subcellular location">
    <subcellularLocation>
        <location evidence="1">Membrane</location>
        <topology evidence="1">Multi-pass membrane protein</topology>
    </subcellularLocation>
</comment>